<dbReference type="HOGENOM" id="CLU_743676_0_0_10"/>
<dbReference type="OrthoDB" id="1133049at2"/>
<dbReference type="Proteomes" id="UP000008514">
    <property type="component" value="Chromosome"/>
</dbReference>
<sequence length="372" mass="42760">MRTINFILLIMILISGCSEKKDSNTVSTNRATKEVSIKLPKKDSIITATNQFIIVSHNYDFEKDYYGIIINEFTLKGTSLESTKDYVSFGKFKDVLMGGKYNTSGANYPVQLNLAKTKVYLSIYSADEMEGTFDYNKILEYDMENDSVREIYSFSDYFSSWYLSESNNKIYGFDYTSKSLVSIDTENSNLDTLYSSTTSFEEIEYHLRSNGALDIITFDRDNGVTKFNVNLKTNELIITALLPLNSFSSYKSGFIVETFKDFKNDIEELRIYNGSNKRSIPFDFENFKTFWINDSEFIVIKENLIQKINTDLEIMNEFTSKDIHVIDVTSKSIIISYTENSIKKAGFLDLDFNNLVEISSVEPNKIVLIKDK</sequence>
<proteinExistence type="predicted"/>
<reference evidence="1" key="2">
    <citation type="submission" date="2012-09" db="EMBL/GenBank/DDBJ databases">
        <title>The complete sequence of Psychroflexus torquis an extreme psychrophile from sea-ice that is stimulated by light.</title>
        <authorList>
            <person name="Feng S."/>
            <person name="Powell S.M."/>
            <person name="Bowman J.P."/>
        </authorList>
    </citation>
    <scope>NUCLEOTIDE SEQUENCE [LARGE SCALE GENOMIC DNA]</scope>
    <source>
        <strain evidence="1">ATCC 700755</strain>
    </source>
</reference>
<keyword evidence="2" id="KW-1185">Reference proteome</keyword>
<dbReference type="AlphaFoldDB" id="K4IVN4"/>
<evidence type="ECO:0000313" key="1">
    <source>
        <dbReference type="EMBL" id="AFU69500.1"/>
    </source>
</evidence>
<organism evidence="1 2">
    <name type="scientific">Psychroflexus torquis (strain ATCC 700755 / CIP 106069 / ACAM 623)</name>
    <dbReference type="NCBI Taxonomy" id="313595"/>
    <lineage>
        <taxon>Bacteria</taxon>
        <taxon>Pseudomonadati</taxon>
        <taxon>Bacteroidota</taxon>
        <taxon>Flavobacteriia</taxon>
        <taxon>Flavobacteriales</taxon>
        <taxon>Flavobacteriaceae</taxon>
        <taxon>Psychroflexus</taxon>
    </lineage>
</organism>
<evidence type="ECO:0008006" key="3">
    <source>
        <dbReference type="Google" id="ProtNLM"/>
    </source>
</evidence>
<protein>
    <recommendedName>
        <fullName evidence="3">Lipoprotein</fullName>
    </recommendedName>
</protein>
<dbReference type="RefSeq" id="WP_015025061.1">
    <property type="nucleotide sequence ID" value="NC_018721.1"/>
</dbReference>
<dbReference type="PROSITE" id="PS51257">
    <property type="entry name" value="PROKAR_LIPOPROTEIN"/>
    <property type="match status" value="1"/>
</dbReference>
<dbReference type="KEGG" id="ptq:P700755_002773"/>
<evidence type="ECO:0000313" key="2">
    <source>
        <dbReference type="Proteomes" id="UP000008514"/>
    </source>
</evidence>
<gene>
    <name evidence="1" type="ordered locus">P700755_002773</name>
</gene>
<accession>K4IVN4</accession>
<name>K4IVN4_PSYTT</name>
<dbReference type="EMBL" id="CP003879">
    <property type="protein sequence ID" value="AFU69500.1"/>
    <property type="molecule type" value="Genomic_DNA"/>
</dbReference>
<reference evidence="1" key="1">
    <citation type="submission" date="2006-03" db="EMBL/GenBank/DDBJ databases">
        <authorList>
            <person name="Bowman J."/>
            <person name="Ferriera S."/>
            <person name="Johnson J."/>
            <person name="Kravitz S."/>
            <person name="Halpern A."/>
            <person name="Remington K."/>
            <person name="Beeson K."/>
            <person name="Tran B."/>
            <person name="Rogers Y.-H."/>
            <person name="Friedman R."/>
            <person name="Venter J.C."/>
        </authorList>
    </citation>
    <scope>NUCLEOTIDE SEQUENCE [LARGE SCALE GENOMIC DNA]</scope>
    <source>
        <strain evidence="1">ATCC 700755</strain>
    </source>
</reference>